<evidence type="ECO:0000313" key="9">
    <source>
        <dbReference type="Proteomes" id="UP000541185"/>
    </source>
</evidence>
<evidence type="ECO:0000256" key="1">
    <source>
        <dbReference type="ARBA" id="ARBA00005417"/>
    </source>
</evidence>
<dbReference type="PANTHER" id="PTHR43820:SF4">
    <property type="entry name" value="HIGH-AFFINITY BRANCHED-CHAIN AMINO ACID TRANSPORT ATP-BINDING PROTEIN LIVF"/>
    <property type="match status" value="1"/>
</dbReference>
<accession>A0A848H8B3</accession>
<evidence type="ECO:0000256" key="4">
    <source>
        <dbReference type="ARBA" id="ARBA00022741"/>
    </source>
</evidence>
<evidence type="ECO:0000259" key="7">
    <source>
        <dbReference type="PROSITE" id="PS50893"/>
    </source>
</evidence>
<dbReference type="RefSeq" id="WP_169419785.1">
    <property type="nucleotide sequence ID" value="NZ_JABBFX010000001.1"/>
</dbReference>
<comment type="similarity">
    <text evidence="1">Belongs to the ABC transporter superfamily.</text>
</comment>
<gene>
    <name evidence="8" type="ORF">HHL11_18325</name>
</gene>
<protein>
    <submittedName>
        <fullName evidence="8">ABC transporter ATP-binding protein</fullName>
    </submittedName>
</protein>
<keyword evidence="4" id="KW-0547">Nucleotide-binding</keyword>
<keyword evidence="3" id="KW-1003">Cell membrane</keyword>
<dbReference type="InterPro" id="IPR052156">
    <property type="entry name" value="BCAA_Transport_ATP-bd_LivF"/>
</dbReference>
<organism evidence="8 9">
    <name type="scientific">Ramlibacter agri</name>
    <dbReference type="NCBI Taxonomy" id="2728837"/>
    <lineage>
        <taxon>Bacteria</taxon>
        <taxon>Pseudomonadati</taxon>
        <taxon>Pseudomonadota</taxon>
        <taxon>Betaproteobacteria</taxon>
        <taxon>Burkholderiales</taxon>
        <taxon>Comamonadaceae</taxon>
        <taxon>Ramlibacter</taxon>
    </lineage>
</organism>
<keyword evidence="3" id="KW-0472">Membrane</keyword>
<evidence type="ECO:0000256" key="3">
    <source>
        <dbReference type="ARBA" id="ARBA00022475"/>
    </source>
</evidence>
<dbReference type="InterPro" id="IPR003439">
    <property type="entry name" value="ABC_transporter-like_ATP-bd"/>
</dbReference>
<feature type="domain" description="ABC transporter" evidence="7">
    <location>
        <begin position="8"/>
        <end position="245"/>
    </location>
</feature>
<dbReference type="InterPro" id="IPR027417">
    <property type="entry name" value="P-loop_NTPase"/>
</dbReference>
<sequence>MAANQPVLRVQQLAVSYGGLTALDDVAFALAEGEVLGVAGPNGAGKSSLLKALAGVVRPAAGRVAFGEEPIFDGSARVARGPRWAVRHGIVLVPEGRHLFGDLSVEENLRFGAYLLGAHRYDEDLERVYTLFPKLRERRQQKSATLSGGEQQMVAIGRGLMARPRLLLLDEMSLGLAPAIAAEVSSALVRLREQTGLTMIVVDESLKRLARMTSRVLFLARGRVHSELDSQGMRVDEANYLLSSF</sequence>
<dbReference type="EMBL" id="JABBFX010000001">
    <property type="protein sequence ID" value="NML45711.1"/>
    <property type="molecule type" value="Genomic_DNA"/>
</dbReference>
<dbReference type="GO" id="GO:0005524">
    <property type="term" value="F:ATP binding"/>
    <property type="evidence" value="ECO:0007669"/>
    <property type="project" value="UniProtKB-KW"/>
</dbReference>
<dbReference type="SMART" id="SM00382">
    <property type="entry name" value="AAA"/>
    <property type="match status" value="1"/>
</dbReference>
<dbReference type="Pfam" id="PF00005">
    <property type="entry name" value="ABC_tran"/>
    <property type="match status" value="1"/>
</dbReference>
<dbReference type="InterPro" id="IPR017871">
    <property type="entry name" value="ABC_transporter-like_CS"/>
</dbReference>
<keyword evidence="9" id="KW-1185">Reference proteome</keyword>
<keyword evidence="6" id="KW-0029">Amino-acid transport</keyword>
<dbReference type="GO" id="GO:0016887">
    <property type="term" value="F:ATP hydrolysis activity"/>
    <property type="evidence" value="ECO:0007669"/>
    <property type="project" value="InterPro"/>
</dbReference>
<name>A0A848H8B3_9BURK</name>
<comment type="caution">
    <text evidence="8">The sequence shown here is derived from an EMBL/GenBank/DDBJ whole genome shotgun (WGS) entry which is preliminary data.</text>
</comment>
<keyword evidence="2" id="KW-0813">Transport</keyword>
<dbReference type="GO" id="GO:0015658">
    <property type="term" value="F:branched-chain amino acid transmembrane transporter activity"/>
    <property type="evidence" value="ECO:0007669"/>
    <property type="project" value="TreeGrafter"/>
</dbReference>
<dbReference type="Proteomes" id="UP000541185">
    <property type="component" value="Unassembled WGS sequence"/>
</dbReference>
<dbReference type="Gene3D" id="3.40.50.300">
    <property type="entry name" value="P-loop containing nucleotide triphosphate hydrolases"/>
    <property type="match status" value="1"/>
</dbReference>
<dbReference type="InterPro" id="IPR003593">
    <property type="entry name" value="AAA+_ATPase"/>
</dbReference>
<dbReference type="AlphaFoldDB" id="A0A848H8B3"/>
<evidence type="ECO:0000256" key="5">
    <source>
        <dbReference type="ARBA" id="ARBA00022840"/>
    </source>
</evidence>
<reference evidence="8 9" key="1">
    <citation type="submission" date="2020-04" db="EMBL/GenBank/DDBJ databases">
        <title>Ramlibacter sp. G-1-2-2 isolated from soil.</title>
        <authorList>
            <person name="Dahal R.H."/>
        </authorList>
    </citation>
    <scope>NUCLEOTIDE SEQUENCE [LARGE SCALE GENOMIC DNA]</scope>
    <source>
        <strain evidence="8 9">G-1-2-2</strain>
    </source>
</reference>
<dbReference type="PANTHER" id="PTHR43820">
    <property type="entry name" value="HIGH-AFFINITY BRANCHED-CHAIN AMINO ACID TRANSPORT ATP-BINDING PROTEIN LIVF"/>
    <property type="match status" value="1"/>
</dbReference>
<proteinExistence type="inferred from homology"/>
<dbReference type="SUPFAM" id="SSF52540">
    <property type="entry name" value="P-loop containing nucleoside triphosphate hydrolases"/>
    <property type="match status" value="1"/>
</dbReference>
<evidence type="ECO:0000256" key="6">
    <source>
        <dbReference type="ARBA" id="ARBA00022970"/>
    </source>
</evidence>
<dbReference type="PROSITE" id="PS00211">
    <property type="entry name" value="ABC_TRANSPORTER_1"/>
    <property type="match status" value="1"/>
</dbReference>
<dbReference type="GO" id="GO:0015807">
    <property type="term" value="P:L-amino acid transport"/>
    <property type="evidence" value="ECO:0007669"/>
    <property type="project" value="TreeGrafter"/>
</dbReference>
<keyword evidence="5 8" id="KW-0067">ATP-binding</keyword>
<dbReference type="CDD" id="cd03224">
    <property type="entry name" value="ABC_TM1139_LivF_branched"/>
    <property type="match status" value="1"/>
</dbReference>
<evidence type="ECO:0000313" key="8">
    <source>
        <dbReference type="EMBL" id="NML45711.1"/>
    </source>
</evidence>
<dbReference type="PROSITE" id="PS50893">
    <property type="entry name" value="ABC_TRANSPORTER_2"/>
    <property type="match status" value="1"/>
</dbReference>
<evidence type="ECO:0000256" key="2">
    <source>
        <dbReference type="ARBA" id="ARBA00022448"/>
    </source>
</evidence>